<keyword evidence="2" id="KW-1185">Reference proteome</keyword>
<dbReference type="RefSeq" id="WP_166453750.1">
    <property type="nucleotide sequence ID" value="NZ_JAAOMA010000048.1"/>
</dbReference>
<evidence type="ECO:0000313" key="2">
    <source>
        <dbReference type="Proteomes" id="UP001515641"/>
    </source>
</evidence>
<accession>A0ABX0L8U5</accession>
<comment type="caution">
    <text evidence="1">The sequence shown here is derived from an EMBL/GenBank/DDBJ whole genome shotgun (WGS) entry which is preliminary data.</text>
</comment>
<proteinExistence type="predicted"/>
<name>A0ABX0L8U5_9NEIS</name>
<sequence length="60" mass="6767">MHREIIELDPRPRIERLETPVIKRELLVEPGRQGPPGPPGPPGTAEFDTNLTLIYQIAQL</sequence>
<dbReference type="Proteomes" id="UP001515641">
    <property type="component" value="Unassembled WGS sequence"/>
</dbReference>
<evidence type="ECO:0008006" key="3">
    <source>
        <dbReference type="Google" id="ProtNLM"/>
    </source>
</evidence>
<reference evidence="1 2" key="1">
    <citation type="submission" date="2020-03" db="EMBL/GenBank/DDBJ databases">
        <title>Draft genome sequence of environmentally isolated cultures.</title>
        <authorList>
            <person name="Wilson H.S."/>
            <person name="De Leon M.E."/>
        </authorList>
    </citation>
    <scope>NUCLEOTIDE SEQUENCE [LARGE SCALE GENOMIC DNA]</scope>
    <source>
        <strain evidence="1 2">HSC-31F16</strain>
    </source>
</reference>
<evidence type="ECO:0000313" key="1">
    <source>
        <dbReference type="EMBL" id="NHR08044.1"/>
    </source>
</evidence>
<dbReference type="EMBL" id="JAAOMA010000048">
    <property type="protein sequence ID" value="NHR08044.1"/>
    <property type="molecule type" value="Genomic_DNA"/>
</dbReference>
<gene>
    <name evidence="1" type="ORF">HA052_22905</name>
</gene>
<organism evidence="1 2">
    <name type="scientific">Chromobacterium fluminis</name>
    <dbReference type="NCBI Taxonomy" id="3044269"/>
    <lineage>
        <taxon>Bacteria</taxon>
        <taxon>Pseudomonadati</taxon>
        <taxon>Pseudomonadota</taxon>
        <taxon>Betaproteobacteria</taxon>
        <taxon>Neisseriales</taxon>
        <taxon>Chromobacteriaceae</taxon>
        <taxon>Chromobacterium</taxon>
    </lineage>
</organism>
<protein>
    <recommendedName>
        <fullName evidence="3">Collagen-like protein</fullName>
    </recommendedName>
</protein>